<comment type="caution">
    <text evidence="2">The sequence shown here is derived from an EMBL/GenBank/DDBJ whole genome shotgun (WGS) entry which is preliminary data.</text>
</comment>
<proteinExistence type="predicted"/>
<name>A0AAV5MDJ7_9ROSI</name>
<dbReference type="EMBL" id="BPVZ01000235">
    <property type="protein sequence ID" value="GKV47764.1"/>
    <property type="molecule type" value="Genomic_DNA"/>
</dbReference>
<dbReference type="AlphaFoldDB" id="A0AAV5MDJ7"/>
<sequence length="63" mass="6946">MPMQRPDLAEAAGGSRGCQIWDPPRATPPRSYRMEGPPPNPQTTQKNNEPLTRSAGESESRQI</sequence>
<organism evidence="2 3">
    <name type="scientific">Rubroshorea leprosula</name>
    <dbReference type="NCBI Taxonomy" id="152421"/>
    <lineage>
        <taxon>Eukaryota</taxon>
        <taxon>Viridiplantae</taxon>
        <taxon>Streptophyta</taxon>
        <taxon>Embryophyta</taxon>
        <taxon>Tracheophyta</taxon>
        <taxon>Spermatophyta</taxon>
        <taxon>Magnoliopsida</taxon>
        <taxon>eudicotyledons</taxon>
        <taxon>Gunneridae</taxon>
        <taxon>Pentapetalae</taxon>
        <taxon>rosids</taxon>
        <taxon>malvids</taxon>
        <taxon>Malvales</taxon>
        <taxon>Dipterocarpaceae</taxon>
        <taxon>Rubroshorea</taxon>
    </lineage>
</organism>
<evidence type="ECO:0000256" key="1">
    <source>
        <dbReference type="SAM" id="MobiDB-lite"/>
    </source>
</evidence>
<reference evidence="2 3" key="1">
    <citation type="journal article" date="2021" name="Commun. Biol.">
        <title>The genome of Shorea leprosula (Dipterocarpaceae) highlights the ecological relevance of drought in aseasonal tropical rainforests.</title>
        <authorList>
            <person name="Ng K.K.S."/>
            <person name="Kobayashi M.J."/>
            <person name="Fawcett J.A."/>
            <person name="Hatakeyama M."/>
            <person name="Paape T."/>
            <person name="Ng C.H."/>
            <person name="Ang C.C."/>
            <person name="Tnah L.H."/>
            <person name="Lee C.T."/>
            <person name="Nishiyama T."/>
            <person name="Sese J."/>
            <person name="O'Brien M.J."/>
            <person name="Copetti D."/>
            <person name="Mohd Noor M.I."/>
            <person name="Ong R.C."/>
            <person name="Putra M."/>
            <person name="Sireger I.Z."/>
            <person name="Indrioko S."/>
            <person name="Kosugi Y."/>
            <person name="Izuno A."/>
            <person name="Isagi Y."/>
            <person name="Lee S.L."/>
            <person name="Shimizu K.K."/>
        </authorList>
    </citation>
    <scope>NUCLEOTIDE SEQUENCE [LARGE SCALE GENOMIC DNA]</scope>
    <source>
        <strain evidence="2">214</strain>
    </source>
</reference>
<accession>A0AAV5MDJ7</accession>
<dbReference type="Proteomes" id="UP001054252">
    <property type="component" value="Unassembled WGS sequence"/>
</dbReference>
<evidence type="ECO:0000313" key="2">
    <source>
        <dbReference type="EMBL" id="GKV47764.1"/>
    </source>
</evidence>
<protein>
    <submittedName>
        <fullName evidence="2">Uncharacterized protein</fullName>
    </submittedName>
</protein>
<keyword evidence="3" id="KW-1185">Reference proteome</keyword>
<evidence type="ECO:0000313" key="3">
    <source>
        <dbReference type="Proteomes" id="UP001054252"/>
    </source>
</evidence>
<feature type="region of interest" description="Disordered" evidence="1">
    <location>
        <begin position="1"/>
        <end position="63"/>
    </location>
</feature>
<gene>
    <name evidence="2" type="ORF">SLEP1_g54630</name>
</gene>